<name>A0ABM4PM39_EQUPR</name>
<dbReference type="GeneID" id="139083697"/>
<evidence type="ECO:0000313" key="3">
    <source>
        <dbReference type="RefSeq" id="XP_070478261.1"/>
    </source>
</evidence>
<keyword evidence="2" id="KW-1185">Reference proteome</keyword>
<gene>
    <name evidence="3" type="primary">LOC139083697</name>
</gene>
<dbReference type="Proteomes" id="UP001652662">
    <property type="component" value="Chromosome 1"/>
</dbReference>
<accession>A0ABM4PM39</accession>
<feature type="region of interest" description="Disordered" evidence="1">
    <location>
        <begin position="1"/>
        <end position="258"/>
    </location>
</feature>
<feature type="compositionally biased region" description="Pro residues" evidence="1">
    <location>
        <begin position="166"/>
        <end position="180"/>
    </location>
</feature>
<organism evidence="2 3">
    <name type="scientific">Equus przewalskii</name>
    <name type="common">Przewalski's horse</name>
    <name type="synonym">Equus caballus przewalskii</name>
    <dbReference type="NCBI Taxonomy" id="9798"/>
    <lineage>
        <taxon>Eukaryota</taxon>
        <taxon>Metazoa</taxon>
        <taxon>Chordata</taxon>
        <taxon>Craniata</taxon>
        <taxon>Vertebrata</taxon>
        <taxon>Euteleostomi</taxon>
        <taxon>Mammalia</taxon>
        <taxon>Eutheria</taxon>
        <taxon>Laurasiatheria</taxon>
        <taxon>Perissodactyla</taxon>
        <taxon>Equidae</taxon>
        <taxon>Equus</taxon>
    </lineage>
</organism>
<feature type="compositionally biased region" description="Pro residues" evidence="1">
    <location>
        <begin position="192"/>
        <end position="210"/>
    </location>
</feature>
<reference evidence="3" key="2">
    <citation type="submission" date="2025-08" db="UniProtKB">
        <authorList>
            <consortium name="RefSeq"/>
        </authorList>
    </citation>
    <scope>IDENTIFICATION</scope>
    <source>
        <tissue evidence="3">Blood</tissue>
    </source>
</reference>
<evidence type="ECO:0000256" key="1">
    <source>
        <dbReference type="SAM" id="MobiDB-lite"/>
    </source>
</evidence>
<feature type="compositionally biased region" description="Low complexity" evidence="1">
    <location>
        <begin position="114"/>
        <end position="136"/>
    </location>
</feature>
<reference evidence="2" key="1">
    <citation type="submission" date="2025-05" db="UniProtKB">
        <authorList>
            <consortium name="RefSeq"/>
        </authorList>
    </citation>
    <scope>NUCLEOTIDE SEQUENCE [LARGE SCALE GENOMIC DNA]</scope>
</reference>
<evidence type="ECO:0000313" key="2">
    <source>
        <dbReference type="Proteomes" id="UP001652662"/>
    </source>
</evidence>
<sequence length="258" mass="27461">MPSQYGLRKSATLVPRIRTGETLGSRRRAGPGRGGGGAPAQDNKQTEDSSKSPPACATSDPRARGNKVSGGWPRSPRKGPEGPDGTPPAVRLLSKAARAAGRRPGAPEAEKQLGPGIRQGAPRPQPGGRDPQPGQPANTRKPPFLQATERGRYPKHSAVTVGTRRPPLPALLPPPAPRAPPHQENPESSSLPLPPPPPPPPPNSPPPPPQDWGLYRSRRDTRALHTCTEERPCEDTARWQLSTSQEESSHQEQALPAP</sequence>
<feature type="compositionally biased region" description="Low complexity" evidence="1">
    <location>
        <begin position="96"/>
        <end position="107"/>
    </location>
</feature>
<feature type="compositionally biased region" description="Basic and acidic residues" evidence="1">
    <location>
        <begin position="217"/>
        <end position="237"/>
    </location>
</feature>
<proteinExistence type="predicted"/>
<dbReference type="RefSeq" id="XP_070478261.1">
    <property type="nucleotide sequence ID" value="XM_070622160.1"/>
</dbReference>
<protein>
    <submittedName>
        <fullName evidence="3">Cleavage and polyadenylation specificity factor subunit 6-like</fullName>
    </submittedName>
</protein>